<dbReference type="EMBL" id="FOJI01000013">
    <property type="protein sequence ID" value="SEW37243.1"/>
    <property type="molecule type" value="Genomic_DNA"/>
</dbReference>
<dbReference type="InterPro" id="IPR014001">
    <property type="entry name" value="Helicase_ATP-bd"/>
</dbReference>
<dbReference type="PROSITE" id="PS51195">
    <property type="entry name" value="Q_MOTIF"/>
    <property type="match status" value="1"/>
</dbReference>
<dbReference type="GO" id="GO:0003676">
    <property type="term" value="F:nucleic acid binding"/>
    <property type="evidence" value="ECO:0007669"/>
    <property type="project" value="InterPro"/>
</dbReference>
<dbReference type="Gene3D" id="3.30.70.330">
    <property type="match status" value="1"/>
</dbReference>
<dbReference type="PANTHER" id="PTHR47959:SF1">
    <property type="entry name" value="ATP-DEPENDENT RNA HELICASE DBPA"/>
    <property type="match status" value="1"/>
</dbReference>
<feature type="domain" description="Helicase ATP-binding" evidence="7">
    <location>
        <begin position="34"/>
        <end position="204"/>
    </location>
</feature>
<keyword evidence="2" id="KW-0378">Hydrolase</keyword>
<dbReference type="Pfam" id="PF00270">
    <property type="entry name" value="DEAD"/>
    <property type="match status" value="1"/>
</dbReference>
<evidence type="ECO:0000256" key="6">
    <source>
        <dbReference type="PROSITE-ProRule" id="PRU00552"/>
    </source>
</evidence>
<accession>A0A1I0R8Z0</accession>
<dbReference type="InterPro" id="IPR005580">
    <property type="entry name" value="DbpA/CsdA_RNA-bd_dom"/>
</dbReference>
<reference evidence="10 11" key="1">
    <citation type="submission" date="2016-10" db="EMBL/GenBank/DDBJ databases">
        <authorList>
            <person name="de Groot N.N."/>
        </authorList>
    </citation>
    <scope>NUCLEOTIDE SEQUENCE [LARGE SCALE GENOMIC DNA]</scope>
    <source>
        <strain evidence="10 11">DSM 9179</strain>
    </source>
</reference>
<dbReference type="OrthoDB" id="9805696at2"/>
<dbReference type="InterPro" id="IPR011545">
    <property type="entry name" value="DEAD/DEAH_box_helicase_dom"/>
</dbReference>
<evidence type="ECO:0000313" key="11">
    <source>
        <dbReference type="Proteomes" id="UP000199701"/>
    </source>
</evidence>
<dbReference type="InterPro" id="IPR027417">
    <property type="entry name" value="P-loop_NTPase"/>
</dbReference>
<dbReference type="GO" id="GO:0016787">
    <property type="term" value="F:hydrolase activity"/>
    <property type="evidence" value="ECO:0007669"/>
    <property type="project" value="UniProtKB-KW"/>
</dbReference>
<gene>
    <name evidence="10" type="ORF">SAMN05421659_1139</name>
</gene>
<dbReference type="Proteomes" id="UP000199701">
    <property type="component" value="Unassembled WGS sequence"/>
</dbReference>
<keyword evidence="1" id="KW-0547">Nucleotide-binding</keyword>
<dbReference type="RefSeq" id="WP_092455595.1">
    <property type="nucleotide sequence ID" value="NZ_FOJI01000013.1"/>
</dbReference>
<evidence type="ECO:0000259" key="9">
    <source>
        <dbReference type="PROSITE" id="PS51195"/>
    </source>
</evidence>
<dbReference type="PANTHER" id="PTHR47959">
    <property type="entry name" value="ATP-DEPENDENT RNA HELICASE RHLE-RELATED"/>
    <property type="match status" value="1"/>
</dbReference>
<keyword evidence="11" id="KW-1185">Reference proteome</keyword>
<feature type="short sequence motif" description="Q motif" evidence="6">
    <location>
        <begin position="3"/>
        <end position="31"/>
    </location>
</feature>
<dbReference type="InterPro" id="IPR050079">
    <property type="entry name" value="DEAD_box_RNA_helicase"/>
</dbReference>
<dbReference type="GO" id="GO:0003724">
    <property type="term" value="F:RNA helicase activity"/>
    <property type="evidence" value="ECO:0007669"/>
    <property type="project" value="InterPro"/>
</dbReference>
<dbReference type="SMART" id="SM00490">
    <property type="entry name" value="HELICc"/>
    <property type="match status" value="1"/>
</dbReference>
<evidence type="ECO:0000256" key="2">
    <source>
        <dbReference type="ARBA" id="ARBA00022801"/>
    </source>
</evidence>
<name>A0A1I0R8Z0_9FIRM</name>
<dbReference type="InterPro" id="IPR001650">
    <property type="entry name" value="Helicase_C-like"/>
</dbReference>
<evidence type="ECO:0000256" key="3">
    <source>
        <dbReference type="ARBA" id="ARBA00022806"/>
    </source>
</evidence>
<dbReference type="InterPro" id="IPR044742">
    <property type="entry name" value="DEAD/DEAH_RhlB"/>
</dbReference>
<proteinExistence type="inferred from homology"/>
<keyword evidence="4" id="KW-0067">ATP-binding</keyword>
<dbReference type="STRING" id="99656.SAMN05421659_1139"/>
<dbReference type="Pfam" id="PF03880">
    <property type="entry name" value="DbpA"/>
    <property type="match status" value="1"/>
</dbReference>
<dbReference type="Gene3D" id="3.40.50.300">
    <property type="entry name" value="P-loop containing nucleotide triphosphate hydrolases"/>
    <property type="match status" value="2"/>
</dbReference>
<dbReference type="AlphaFoldDB" id="A0A1I0R8Z0"/>
<dbReference type="CDD" id="cd18787">
    <property type="entry name" value="SF2_C_DEAD"/>
    <property type="match status" value="1"/>
</dbReference>
<evidence type="ECO:0000313" key="10">
    <source>
        <dbReference type="EMBL" id="SEW37243.1"/>
    </source>
</evidence>
<evidence type="ECO:0000256" key="5">
    <source>
        <dbReference type="ARBA" id="ARBA00038437"/>
    </source>
</evidence>
<dbReference type="PROSITE" id="PS51192">
    <property type="entry name" value="HELICASE_ATP_BIND_1"/>
    <property type="match status" value="1"/>
</dbReference>
<comment type="similarity">
    <text evidence="5">Belongs to the DEAD box helicase family.</text>
</comment>
<dbReference type="GO" id="GO:0005829">
    <property type="term" value="C:cytosol"/>
    <property type="evidence" value="ECO:0007669"/>
    <property type="project" value="TreeGrafter"/>
</dbReference>
<feature type="domain" description="Helicase C-terminal" evidence="8">
    <location>
        <begin position="215"/>
        <end position="376"/>
    </location>
</feature>
<dbReference type="GO" id="GO:0005524">
    <property type="term" value="F:ATP binding"/>
    <property type="evidence" value="ECO:0007669"/>
    <property type="project" value="UniProtKB-KW"/>
</dbReference>
<evidence type="ECO:0000259" key="8">
    <source>
        <dbReference type="PROSITE" id="PS51194"/>
    </source>
</evidence>
<dbReference type="SMART" id="SM00487">
    <property type="entry name" value="DEXDc"/>
    <property type="match status" value="1"/>
</dbReference>
<protein>
    <submittedName>
        <fullName evidence="10">Superfamily II DNA and RNA helicase</fullName>
    </submittedName>
</protein>
<evidence type="ECO:0000259" key="7">
    <source>
        <dbReference type="PROSITE" id="PS51192"/>
    </source>
</evidence>
<dbReference type="InterPro" id="IPR014014">
    <property type="entry name" value="RNA_helicase_DEAD_Q_motif"/>
</dbReference>
<sequence length="482" mass="53993">MKNQFSEYNITSEIVDALTILGYTEPTDIQKQVIPFALQGRDIVAKSQTGSGKTAAFAIPLCELADWSENSPVALVLEPSRELTVQVKQEIFNIGRNKRLKVADVFGGFPIDKQIQTLKQKTHIVVGTPGRVMDHVRRGSLDLSKIKYLVIDEADLMLDMGFIDEVSKIIEKIPSKRVIMLFSATLGESLENLIEKYMTNPETITIESETETVDEVDQTIYEVTGDKKYDAFLSILIKENPESCMVFCGTRDMVNVLSRMLKKDGVKSGIIHGEIDQSDRIKTIEGFREGRFRCLIATEVAARGIDFENLTHVFNYDFPTGKEAYVHRIGRTGRNGNSGKAISLITNYDKSMRDMVEEYIHMHIKDAEVPSRKDLKESKEEKAFWDRQNEKPVLRAKKGAGFNKTITRISVSGGKKAKMRAVDIVGTVCSLDGVEAEDIGIIDVRDSLTYVEILNGKGKTVLDALQEKTIKGKLRNVRITQG</sequence>
<feature type="domain" description="DEAD-box RNA helicase Q" evidence="9">
    <location>
        <begin position="3"/>
        <end position="31"/>
    </location>
</feature>
<evidence type="ECO:0000256" key="4">
    <source>
        <dbReference type="ARBA" id="ARBA00022840"/>
    </source>
</evidence>
<organism evidence="10 11">
    <name type="scientific">[Clostridium] fimetarium</name>
    <dbReference type="NCBI Taxonomy" id="99656"/>
    <lineage>
        <taxon>Bacteria</taxon>
        <taxon>Bacillati</taxon>
        <taxon>Bacillota</taxon>
        <taxon>Clostridia</taxon>
        <taxon>Lachnospirales</taxon>
        <taxon>Lachnospiraceae</taxon>
    </lineage>
</organism>
<dbReference type="CDD" id="cd00268">
    <property type="entry name" value="DEADc"/>
    <property type="match status" value="1"/>
</dbReference>
<dbReference type="InterPro" id="IPR012677">
    <property type="entry name" value="Nucleotide-bd_a/b_plait_sf"/>
</dbReference>
<evidence type="ECO:0000256" key="1">
    <source>
        <dbReference type="ARBA" id="ARBA00022741"/>
    </source>
</evidence>
<dbReference type="SUPFAM" id="SSF52540">
    <property type="entry name" value="P-loop containing nucleoside triphosphate hydrolases"/>
    <property type="match status" value="1"/>
</dbReference>
<dbReference type="PROSITE" id="PS51194">
    <property type="entry name" value="HELICASE_CTER"/>
    <property type="match status" value="1"/>
</dbReference>
<keyword evidence="3 10" id="KW-0347">Helicase</keyword>
<dbReference type="Pfam" id="PF00271">
    <property type="entry name" value="Helicase_C"/>
    <property type="match status" value="1"/>
</dbReference>